<dbReference type="Gene3D" id="2.40.260.10">
    <property type="entry name" value="Sortase"/>
    <property type="match status" value="1"/>
</dbReference>
<dbReference type="Pfam" id="PF04203">
    <property type="entry name" value="Sortase"/>
    <property type="match status" value="1"/>
</dbReference>
<dbReference type="STRING" id="380248.SAMN05216251_10477"/>
<protein>
    <submittedName>
        <fullName evidence="2">Sortase family protein</fullName>
    </submittedName>
</protein>
<dbReference type="NCBIfam" id="NF033748">
    <property type="entry name" value="class_F_sortase"/>
    <property type="match status" value="1"/>
</dbReference>
<keyword evidence="3" id="KW-1185">Reference proteome</keyword>
<dbReference type="GO" id="GO:0016787">
    <property type="term" value="F:hydrolase activity"/>
    <property type="evidence" value="ECO:0007669"/>
    <property type="project" value="UniProtKB-KW"/>
</dbReference>
<dbReference type="InterPro" id="IPR023365">
    <property type="entry name" value="Sortase_dom-sf"/>
</dbReference>
<evidence type="ECO:0000256" key="1">
    <source>
        <dbReference type="ARBA" id="ARBA00022801"/>
    </source>
</evidence>
<keyword evidence="1" id="KW-0378">Hydrolase</keyword>
<dbReference type="InterPro" id="IPR005754">
    <property type="entry name" value="Sortase"/>
</dbReference>
<gene>
    <name evidence="2" type="ORF">SAMN05216251_10477</name>
</gene>
<dbReference type="AlphaFoldDB" id="A0A1I2C159"/>
<dbReference type="SUPFAM" id="SSF63817">
    <property type="entry name" value="Sortase"/>
    <property type="match status" value="1"/>
</dbReference>
<dbReference type="Proteomes" id="UP000199323">
    <property type="component" value="Unassembled WGS sequence"/>
</dbReference>
<dbReference type="OrthoDB" id="525039at2"/>
<dbReference type="CDD" id="cd05829">
    <property type="entry name" value="Sortase_F"/>
    <property type="match status" value="1"/>
</dbReference>
<accession>A0A1I2C159</accession>
<reference evidence="2 3" key="1">
    <citation type="submission" date="2016-10" db="EMBL/GenBank/DDBJ databases">
        <authorList>
            <person name="de Groot N.N."/>
        </authorList>
    </citation>
    <scope>NUCLEOTIDE SEQUENCE [LARGE SCALE GENOMIC DNA]</scope>
    <source>
        <strain evidence="2 3">CGMCC 4.3510</strain>
    </source>
</reference>
<name>A0A1I2C159_9ACTN</name>
<evidence type="ECO:0000313" key="3">
    <source>
        <dbReference type="Proteomes" id="UP000199323"/>
    </source>
</evidence>
<proteinExistence type="predicted"/>
<dbReference type="EMBL" id="FONG01000004">
    <property type="protein sequence ID" value="SFE61473.1"/>
    <property type="molecule type" value="Genomic_DNA"/>
</dbReference>
<dbReference type="InterPro" id="IPR042001">
    <property type="entry name" value="Sortase_F"/>
</dbReference>
<evidence type="ECO:0000313" key="2">
    <source>
        <dbReference type="EMBL" id="SFE61473.1"/>
    </source>
</evidence>
<sequence>MAREAREAEEDAAGRRQKGTLLLVATLLIGAWLIQDGNRTSSPPQPSAAQAAAAGGAVEPAEVPAEPMPRALPVLVRIPELSVTAPLVPLALGADGHLVPPPADRPRIAGWYAGGITPGERGTAIVAGHVDNADGPAVFYALGALRRGEHVDVDRADHSTAVFTVDAVEVYDRSAFPDRRVYGPADRPELRLITCGGTYHAATGYSGNVVVYAHLTRPRPA</sequence>
<organism evidence="2 3">
    <name type="scientific">Actinacidiphila alni</name>
    <dbReference type="NCBI Taxonomy" id="380248"/>
    <lineage>
        <taxon>Bacteria</taxon>
        <taxon>Bacillati</taxon>
        <taxon>Actinomycetota</taxon>
        <taxon>Actinomycetes</taxon>
        <taxon>Kitasatosporales</taxon>
        <taxon>Streptomycetaceae</taxon>
        <taxon>Actinacidiphila</taxon>
    </lineage>
</organism>